<protein>
    <submittedName>
        <fullName evidence="1">Uncharacterized protein</fullName>
    </submittedName>
</protein>
<sequence>MLPRKEYDLNDLNTKLESAELDMKRFHEYFHYEIKQIRTNIPLNVRIDDLDSRHLENPHILLLGPLCKSNRQNQSLLDCDLDEATNSLLPDPIQPTPYVAVDHCKKSV</sequence>
<evidence type="ECO:0000313" key="1">
    <source>
        <dbReference type="EMBL" id="VDO76764.1"/>
    </source>
</evidence>
<organism evidence="1 2">
    <name type="scientific">Schistosoma margrebowiei</name>
    <dbReference type="NCBI Taxonomy" id="48269"/>
    <lineage>
        <taxon>Eukaryota</taxon>
        <taxon>Metazoa</taxon>
        <taxon>Spiralia</taxon>
        <taxon>Lophotrochozoa</taxon>
        <taxon>Platyhelminthes</taxon>
        <taxon>Trematoda</taxon>
        <taxon>Digenea</taxon>
        <taxon>Strigeidida</taxon>
        <taxon>Schistosomatoidea</taxon>
        <taxon>Schistosomatidae</taxon>
        <taxon>Schistosoma</taxon>
    </lineage>
</organism>
<dbReference type="STRING" id="48269.A0A183LUP4"/>
<dbReference type="EMBL" id="UZAI01003049">
    <property type="protein sequence ID" value="VDO76764.1"/>
    <property type="molecule type" value="Genomic_DNA"/>
</dbReference>
<dbReference type="AlphaFoldDB" id="A0A183LUP4"/>
<keyword evidence="2" id="KW-1185">Reference proteome</keyword>
<gene>
    <name evidence="1" type="ORF">SMRZ_LOCUS7519</name>
</gene>
<reference evidence="1 2" key="1">
    <citation type="submission" date="2018-11" db="EMBL/GenBank/DDBJ databases">
        <authorList>
            <consortium name="Pathogen Informatics"/>
        </authorList>
    </citation>
    <scope>NUCLEOTIDE SEQUENCE [LARGE SCALE GENOMIC DNA]</scope>
    <source>
        <strain evidence="1 2">Zambia</strain>
    </source>
</reference>
<dbReference type="Proteomes" id="UP000277204">
    <property type="component" value="Unassembled WGS sequence"/>
</dbReference>
<accession>A0A183LUP4</accession>
<evidence type="ECO:0000313" key="2">
    <source>
        <dbReference type="Proteomes" id="UP000277204"/>
    </source>
</evidence>
<proteinExistence type="predicted"/>
<name>A0A183LUP4_9TREM</name>